<feature type="transmembrane region" description="Helical" evidence="1">
    <location>
        <begin position="169"/>
        <end position="187"/>
    </location>
</feature>
<gene>
    <name evidence="2" type="ORF">RF679_08975</name>
</gene>
<feature type="transmembrane region" description="Helical" evidence="1">
    <location>
        <begin position="16"/>
        <end position="36"/>
    </location>
</feature>
<feature type="transmembrane region" description="Helical" evidence="1">
    <location>
        <begin position="215"/>
        <end position="234"/>
    </location>
</feature>
<sequence>MILRLYRIELLKVRRSLALMMAFVCPLMVVALNFLIQLKSKHPPPWNMFWMGITGLWSYFMFPLYIALVTALLNGNEHKNSTWRVMLSLPISSNQLYTAKLALAFTFVLLSNIALFAFGALAIQILAWTGISTEGAYQFSFANAITMLTFTCAPVLLFQHWLSWRFANIVAPLTSGVVGAMGIMQIGQSKDWIYYPWSYTMMAMNGSKPEMREQAILLTVFVGAALLLASYFWLVRTKHEFR</sequence>
<feature type="transmembrane region" description="Helical" evidence="1">
    <location>
        <begin position="96"/>
        <end position="123"/>
    </location>
</feature>
<dbReference type="CDD" id="cd21809">
    <property type="entry name" value="ABC-2_lan_permease-like"/>
    <property type="match status" value="1"/>
</dbReference>
<organism evidence="2 3">
    <name type="scientific">Undibacterium cyanobacteriorum</name>
    <dbReference type="NCBI Taxonomy" id="3073561"/>
    <lineage>
        <taxon>Bacteria</taxon>
        <taxon>Pseudomonadati</taxon>
        <taxon>Pseudomonadota</taxon>
        <taxon>Betaproteobacteria</taxon>
        <taxon>Burkholderiales</taxon>
        <taxon>Oxalobacteraceae</taxon>
        <taxon>Undibacterium</taxon>
    </lineage>
</organism>
<reference evidence="2" key="1">
    <citation type="submission" date="2023-09" db="EMBL/GenBank/DDBJ databases">
        <title>Undibacterium sp. 20NA77.5 isolated from freshwater.</title>
        <authorList>
            <person name="Le V."/>
            <person name="Ko S.-R."/>
            <person name="Ahn C.-Y."/>
            <person name="Oh H.-M."/>
        </authorList>
    </citation>
    <scope>NUCLEOTIDE SEQUENCE</scope>
    <source>
        <strain evidence="2">20NA77.5</strain>
    </source>
</reference>
<proteinExistence type="predicted"/>
<dbReference type="RefSeq" id="WP_309483864.1">
    <property type="nucleotide sequence ID" value="NZ_CP133720.1"/>
</dbReference>
<dbReference type="Pfam" id="PF12730">
    <property type="entry name" value="ABC2_membrane_4"/>
    <property type="match status" value="1"/>
</dbReference>
<feature type="transmembrane region" description="Helical" evidence="1">
    <location>
        <begin position="56"/>
        <end position="75"/>
    </location>
</feature>
<keyword evidence="1" id="KW-0472">Membrane</keyword>
<keyword evidence="1" id="KW-1133">Transmembrane helix</keyword>
<name>A0ABY9RPM3_9BURK</name>
<evidence type="ECO:0000313" key="3">
    <source>
        <dbReference type="Proteomes" id="UP001181355"/>
    </source>
</evidence>
<dbReference type="EMBL" id="CP133720">
    <property type="protein sequence ID" value="WMW82392.1"/>
    <property type="molecule type" value="Genomic_DNA"/>
</dbReference>
<keyword evidence="3" id="KW-1185">Reference proteome</keyword>
<evidence type="ECO:0000256" key="1">
    <source>
        <dbReference type="SAM" id="Phobius"/>
    </source>
</evidence>
<protein>
    <submittedName>
        <fullName evidence="2">ABC transporter permease</fullName>
    </submittedName>
</protein>
<evidence type="ECO:0000313" key="2">
    <source>
        <dbReference type="EMBL" id="WMW82392.1"/>
    </source>
</evidence>
<dbReference type="Proteomes" id="UP001181355">
    <property type="component" value="Chromosome"/>
</dbReference>
<feature type="transmembrane region" description="Helical" evidence="1">
    <location>
        <begin position="135"/>
        <end position="157"/>
    </location>
</feature>
<accession>A0ABY9RPM3</accession>
<keyword evidence="1" id="KW-0812">Transmembrane</keyword>